<dbReference type="Proteomes" id="UP001183643">
    <property type="component" value="Unassembled WGS sequence"/>
</dbReference>
<feature type="transmembrane region" description="Helical" evidence="6">
    <location>
        <begin position="363"/>
        <end position="382"/>
    </location>
</feature>
<feature type="transmembrane region" description="Helical" evidence="6">
    <location>
        <begin position="161"/>
        <end position="184"/>
    </location>
</feature>
<feature type="transmembrane region" description="Helical" evidence="6">
    <location>
        <begin position="297"/>
        <end position="317"/>
    </location>
</feature>
<evidence type="ECO:0000256" key="2">
    <source>
        <dbReference type="ARBA" id="ARBA00022475"/>
    </source>
</evidence>
<dbReference type="GO" id="GO:0005886">
    <property type="term" value="C:plasma membrane"/>
    <property type="evidence" value="ECO:0007669"/>
    <property type="project" value="UniProtKB-SubCell"/>
</dbReference>
<gene>
    <name evidence="8" type="ORF">J2S41_001536</name>
</gene>
<accession>A0AAE3YM70</accession>
<feature type="transmembrane region" description="Helical" evidence="6">
    <location>
        <begin position="213"/>
        <end position="233"/>
    </location>
</feature>
<name>A0AAE3YM70_9ACTN</name>
<organism evidence="8 9">
    <name type="scientific">Catenuloplanes atrovinosus</name>
    <dbReference type="NCBI Taxonomy" id="137266"/>
    <lineage>
        <taxon>Bacteria</taxon>
        <taxon>Bacillati</taxon>
        <taxon>Actinomycetota</taxon>
        <taxon>Actinomycetes</taxon>
        <taxon>Micromonosporales</taxon>
        <taxon>Micromonosporaceae</taxon>
        <taxon>Catenuloplanes</taxon>
    </lineage>
</organism>
<dbReference type="SUPFAM" id="SSF103473">
    <property type="entry name" value="MFS general substrate transporter"/>
    <property type="match status" value="1"/>
</dbReference>
<feature type="transmembrane region" description="Helical" evidence="6">
    <location>
        <begin position="337"/>
        <end position="357"/>
    </location>
</feature>
<comment type="caution">
    <text evidence="8">The sequence shown here is derived from an EMBL/GenBank/DDBJ whole genome shotgun (WGS) entry which is preliminary data.</text>
</comment>
<dbReference type="InterPro" id="IPR011701">
    <property type="entry name" value="MFS"/>
</dbReference>
<keyword evidence="3 6" id="KW-0812">Transmembrane</keyword>
<dbReference type="PROSITE" id="PS50850">
    <property type="entry name" value="MFS"/>
    <property type="match status" value="1"/>
</dbReference>
<sequence length="394" mass="39753">MGFRAFWLAQTLSVAGDSFSLIAVPLLVLGATGSVAMMGLLTAAAGVATVVAGAVAGVVVDRVDRRRLLIGCDLARCVLLATVPLAWLLPEPPIHLLFAVLPACAAIGMFFQVAAVTAVRGLVGPDGVTRANGRIYASTALASVLGPALAGTVSAQLGPAAAIAADAATFAASAACLLAVRLAPVPASVRGRWRDEFSAGARFLLRHPVLRPLTALLTVFLLFTFGLTDVVIYRLKSGLDAPDAVVGLVLGAGAVGTALGALAVAPLRRRLGFGACWIGSTAMCAGAVLGLAVASSVPVVCALVTLYFASLSIGGICSMSLRQQVTPEHLLGRVTSAFWTIHFSLGPLGAAALTALAARFGTATAFTVAGAGTLALAATALTTPVRASRPERPA</sequence>
<dbReference type="PANTHER" id="PTHR23513">
    <property type="entry name" value="INTEGRAL MEMBRANE EFFLUX PROTEIN-RELATED"/>
    <property type="match status" value="1"/>
</dbReference>
<feature type="transmembrane region" description="Helical" evidence="6">
    <location>
        <begin position="245"/>
        <end position="264"/>
    </location>
</feature>
<feature type="transmembrane region" description="Helical" evidence="6">
    <location>
        <begin position="135"/>
        <end position="155"/>
    </location>
</feature>
<dbReference type="Pfam" id="PF07690">
    <property type="entry name" value="MFS_1"/>
    <property type="match status" value="1"/>
</dbReference>
<dbReference type="InterPro" id="IPR036259">
    <property type="entry name" value="MFS_trans_sf"/>
</dbReference>
<dbReference type="CDD" id="cd06173">
    <property type="entry name" value="MFS_MefA_like"/>
    <property type="match status" value="1"/>
</dbReference>
<dbReference type="InterPro" id="IPR020846">
    <property type="entry name" value="MFS_dom"/>
</dbReference>
<evidence type="ECO:0000256" key="1">
    <source>
        <dbReference type="ARBA" id="ARBA00004651"/>
    </source>
</evidence>
<evidence type="ECO:0000313" key="8">
    <source>
        <dbReference type="EMBL" id="MDR7274758.1"/>
    </source>
</evidence>
<dbReference type="Gene3D" id="1.20.1250.20">
    <property type="entry name" value="MFS general substrate transporter like domains"/>
    <property type="match status" value="1"/>
</dbReference>
<evidence type="ECO:0000256" key="6">
    <source>
        <dbReference type="SAM" id="Phobius"/>
    </source>
</evidence>
<evidence type="ECO:0000313" key="9">
    <source>
        <dbReference type="Proteomes" id="UP001183643"/>
    </source>
</evidence>
<evidence type="ECO:0000256" key="4">
    <source>
        <dbReference type="ARBA" id="ARBA00022989"/>
    </source>
</evidence>
<reference evidence="8" key="1">
    <citation type="submission" date="2023-07" db="EMBL/GenBank/DDBJ databases">
        <title>Sequencing the genomes of 1000 actinobacteria strains.</title>
        <authorList>
            <person name="Klenk H.-P."/>
        </authorList>
    </citation>
    <scope>NUCLEOTIDE SEQUENCE</scope>
    <source>
        <strain evidence="8">DSM 44707</strain>
    </source>
</reference>
<keyword evidence="9" id="KW-1185">Reference proteome</keyword>
<evidence type="ECO:0000256" key="5">
    <source>
        <dbReference type="ARBA" id="ARBA00023136"/>
    </source>
</evidence>
<feature type="domain" description="Major facilitator superfamily (MFS) profile" evidence="7">
    <location>
        <begin position="210"/>
        <end position="394"/>
    </location>
</feature>
<dbReference type="RefSeq" id="WP_310364825.1">
    <property type="nucleotide sequence ID" value="NZ_JAVDYB010000001.1"/>
</dbReference>
<protein>
    <submittedName>
        <fullName evidence="8">MFS family permease</fullName>
    </submittedName>
</protein>
<keyword evidence="5 6" id="KW-0472">Membrane</keyword>
<feature type="transmembrane region" description="Helical" evidence="6">
    <location>
        <begin position="271"/>
        <end position="291"/>
    </location>
</feature>
<evidence type="ECO:0000259" key="7">
    <source>
        <dbReference type="PROSITE" id="PS50850"/>
    </source>
</evidence>
<evidence type="ECO:0000256" key="3">
    <source>
        <dbReference type="ARBA" id="ARBA00022692"/>
    </source>
</evidence>
<keyword evidence="2" id="KW-1003">Cell membrane</keyword>
<feature type="transmembrane region" description="Helical" evidence="6">
    <location>
        <begin position="68"/>
        <end position="89"/>
    </location>
</feature>
<feature type="transmembrane region" description="Helical" evidence="6">
    <location>
        <begin position="95"/>
        <end position="123"/>
    </location>
</feature>
<proteinExistence type="predicted"/>
<comment type="subcellular location">
    <subcellularLocation>
        <location evidence="1">Cell membrane</location>
        <topology evidence="1">Multi-pass membrane protein</topology>
    </subcellularLocation>
</comment>
<dbReference type="EMBL" id="JAVDYB010000001">
    <property type="protein sequence ID" value="MDR7274758.1"/>
    <property type="molecule type" value="Genomic_DNA"/>
</dbReference>
<keyword evidence="4 6" id="KW-1133">Transmembrane helix</keyword>
<dbReference type="GO" id="GO:0022857">
    <property type="term" value="F:transmembrane transporter activity"/>
    <property type="evidence" value="ECO:0007669"/>
    <property type="project" value="InterPro"/>
</dbReference>
<feature type="transmembrane region" description="Helical" evidence="6">
    <location>
        <begin position="33"/>
        <end position="56"/>
    </location>
</feature>
<dbReference type="AlphaFoldDB" id="A0AAE3YM70"/>
<dbReference type="PANTHER" id="PTHR23513:SF6">
    <property type="entry name" value="MAJOR FACILITATOR SUPERFAMILY ASSOCIATED DOMAIN-CONTAINING PROTEIN"/>
    <property type="match status" value="1"/>
</dbReference>